<protein>
    <submittedName>
        <fullName evidence="2">Uncharacterized protein</fullName>
    </submittedName>
</protein>
<feature type="compositionally biased region" description="Basic and acidic residues" evidence="1">
    <location>
        <begin position="123"/>
        <end position="135"/>
    </location>
</feature>
<feature type="region of interest" description="Disordered" evidence="1">
    <location>
        <begin position="113"/>
        <end position="135"/>
    </location>
</feature>
<dbReference type="AlphaFoldDB" id="A0A3P6ARL8"/>
<evidence type="ECO:0000256" key="1">
    <source>
        <dbReference type="SAM" id="MobiDB-lite"/>
    </source>
</evidence>
<gene>
    <name evidence="2" type="ORF">BOLC3T19076H</name>
</gene>
<feature type="compositionally biased region" description="Polar residues" evidence="1">
    <location>
        <begin position="39"/>
        <end position="48"/>
    </location>
</feature>
<name>A0A3P6ARL8_BRAOL</name>
<proteinExistence type="predicted"/>
<feature type="compositionally biased region" description="Basic and acidic residues" evidence="1">
    <location>
        <begin position="49"/>
        <end position="59"/>
    </location>
</feature>
<evidence type="ECO:0000313" key="2">
    <source>
        <dbReference type="EMBL" id="VDC96506.1"/>
    </source>
</evidence>
<reference evidence="2" key="1">
    <citation type="submission" date="2018-11" db="EMBL/GenBank/DDBJ databases">
        <authorList>
            <consortium name="Genoscope - CEA"/>
            <person name="William W."/>
        </authorList>
    </citation>
    <scope>NUCLEOTIDE SEQUENCE</scope>
</reference>
<feature type="compositionally biased region" description="Basic and acidic residues" evidence="1">
    <location>
        <begin position="11"/>
        <end position="21"/>
    </location>
</feature>
<dbReference type="EMBL" id="LR031872">
    <property type="protein sequence ID" value="VDC96506.1"/>
    <property type="molecule type" value="Genomic_DNA"/>
</dbReference>
<sequence>MSYKQEGPYHPYRERFSKNYEEGSSVNGRKSGYGDWRNGVQSRGYQQPRSEDVEHHSIDQPKLMADAFKGVSRSPGRDVPRVPTMDATESSKTRKALLFDEPVVENQVEAPAQVVNASDEEQYGEKQAKSVEETKVEEEALHSQALDDANLMVEGVILSDFELLLEDGEEGEEWEHGEIMDFTEEEGLNVEKQELADQGDSSVQPSEEV</sequence>
<accession>A0A3P6ARL8</accession>
<organism evidence="2">
    <name type="scientific">Brassica oleracea</name>
    <name type="common">Wild cabbage</name>
    <dbReference type="NCBI Taxonomy" id="3712"/>
    <lineage>
        <taxon>Eukaryota</taxon>
        <taxon>Viridiplantae</taxon>
        <taxon>Streptophyta</taxon>
        <taxon>Embryophyta</taxon>
        <taxon>Tracheophyta</taxon>
        <taxon>Spermatophyta</taxon>
        <taxon>Magnoliopsida</taxon>
        <taxon>eudicotyledons</taxon>
        <taxon>Gunneridae</taxon>
        <taxon>Pentapetalae</taxon>
        <taxon>rosids</taxon>
        <taxon>malvids</taxon>
        <taxon>Brassicales</taxon>
        <taxon>Brassicaceae</taxon>
        <taxon>Brassiceae</taxon>
        <taxon>Brassica</taxon>
    </lineage>
</organism>
<feature type="region of interest" description="Disordered" evidence="1">
    <location>
        <begin position="1"/>
        <end position="96"/>
    </location>
</feature>